<gene>
    <name evidence="3" type="ORF">ETD85_46170</name>
</gene>
<reference evidence="3 4" key="1">
    <citation type="submission" date="2019-05" db="EMBL/GenBank/DDBJ databases">
        <title>Draft genome sequence of Nonomuraea zeae DSM 100528.</title>
        <authorList>
            <person name="Saricaoglu S."/>
            <person name="Isik K."/>
        </authorList>
    </citation>
    <scope>NUCLEOTIDE SEQUENCE [LARGE SCALE GENOMIC DNA]</scope>
    <source>
        <strain evidence="3 4">DSM 100528</strain>
    </source>
</reference>
<name>A0A5S4FVT0_9ACTN</name>
<sequence>MPTVTESPKRFVRRREDFDCANCRKQVLGTGYTNHCPRCLWSRHVDVAPGDRLATCRGMMEPVGVLYERGEYLVTQCCVECGHLWQNRAASADSRNALHGLMGRAVKSPAASNGRRRPTER</sequence>
<dbReference type="AlphaFoldDB" id="A0A5S4FVT0"/>
<protein>
    <submittedName>
        <fullName evidence="3">RNHCP domain-containing protein</fullName>
    </submittedName>
</protein>
<feature type="region of interest" description="Disordered" evidence="1">
    <location>
        <begin position="101"/>
        <end position="121"/>
    </location>
</feature>
<organism evidence="3 4">
    <name type="scientific">Nonomuraea zeae</name>
    <dbReference type="NCBI Taxonomy" id="1642303"/>
    <lineage>
        <taxon>Bacteria</taxon>
        <taxon>Bacillati</taxon>
        <taxon>Actinomycetota</taxon>
        <taxon>Actinomycetes</taxon>
        <taxon>Streptosporangiales</taxon>
        <taxon>Streptosporangiaceae</taxon>
        <taxon>Nonomuraea</taxon>
    </lineage>
</organism>
<comment type="caution">
    <text evidence="3">The sequence shown here is derived from an EMBL/GenBank/DDBJ whole genome shotgun (WGS) entry which is preliminary data.</text>
</comment>
<keyword evidence="4" id="KW-1185">Reference proteome</keyword>
<dbReference type="Proteomes" id="UP000306628">
    <property type="component" value="Unassembled WGS sequence"/>
</dbReference>
<evidence type="ECO:0000256" key="1">
    <source>
        <dbReference type="SAM" id="MobiDB-lite"/>
    </source>
</evidence>
<dbReference type="EMBL" id="VCKX01000236">
    <property type="protein sequence ID" value="TMR24743.1"/>
    <property type="molecule type" value="Genomic_DNA"/>
</dbReference>
<feature type="domain" description="RNHCP" evidence="2">
    <location>
        <begin position="16"/>
        <end position="98"/>
    </location>
</feature>
<dbReference type="RefSeq" id="WP_138696198.1">
    <property type="nucleotide sequence ID" value="NZ_JBHSAZ010000103.1"/>
</dbReference>
<dbReference type="InterPro" id="IPR024439">
    <property type="entry name" value="RNHCP"/>
</dbReference>
<evidence type="ECO:0000259" key="2">
    <source>
        <dbReference type="Pfam" id="PF12647"/>
    </source>
</evidence>
<proteinExistence type="predicted"/>
<evidence type="ECO:0000313" key="4">
    <source>
        <dbReference type="Proteomes" id="UP000306628"/>
    </source>
</evidence>
<evidence type="ECO:0000313" key="3">
    <source>
        <dbReference type="EMBL" id="TMR24743.1"/>
    </source>
</evidence>
<dbReference type="OrthoDB" id="9809485at2"/>
<dbReference type="Pfam" id="PF12647">
    <property type="entry name" value="RNHCP"/>
    <property type="match status" value="1"/>
</dbReference>
<accession>A0A5S4FVT0</accession>